<dbReference type="Proteomes" id="UP000006281">
    <property type="component" value="Chromosome"/>
</dbReference>
<dbReference type="RefSeq" id="WP_015102374.1">
    <property type="nucleotide sequence ID" value="NC_019673.1"/>
</dbReference>
<evidence type="ECO:0000256" key="1">
    <source>
        <dbReference type="SAM" id="Phobius"/>
    </source>
</evidence>
<dbReference type="SUPFAM" id="SSF56112">
    <property type="entry name" value="Protein kinase-like (PK-like)"/>
    <property type="match status" value="1"/>
</dbReference>
<dbReference type="PATRIC" id="fig|1179773.3.peg.5013"/>
<proteinExistence type="predicted"/>
<accession>K0K3U8</accession>
<keyword evidence="3" id="KW-1185">Reference proteome</keyword>
<reference evidence="2 3" key="1">
    <citation type="journal article" date="2012" name="BMC Genomics">
        <title>Complete genome sequence of Saccharothrix espanaensis DSM 44229T and comparison to the other completely sequenced Pseudonocardiaceae.</title>
        <authorList>
            <person name="Strobel T."/>
            <person name="Al-Dilaimi A."/>
            <person name="Blom J."/>
            <person name="Gessner A."/>
            <person name="Kalinowski J."/>
            <person name="Luzhetska M."/>
            <person name="Puhler A."/>
            <person name="Szczepanowski R."/>
            <person name="Bechthold A."/>
            <person name="Ruckert C."/>
        </authorList>
    </citation>
    <scope>NUCLEOTIDE SEQUENCE [LARGE SCALE GENOMIC DNA]</scope>
    <source>
        <strain evidence="3">ATCC 51144 / DSM 44229 / JCM 9112 / NBRC 15066 / NRRL 15764</strain>
    </source>
</reference>
<dbReference type="eggNOG" id="COG0515">
    <property type="taxonomic scope" value="Bacteria"/>
</dbReference>
<keyword evidence="1" id="KW-0472">Membrane</keyword>
<gene>
    <name evidence="2" type="ordered locus">BN6_49940</name>
</gene>
<dbReference type="Gene3D" id="1.10.510.10">
    <property type="entry name" value="Transferase(Phosphotransferase) domain 1"/>
    <property type="match status" value="1"/>
</dbReference>
<evidence type="ECO:0000313" key="3">
    <source>
        <dbReference type="Proteomes" id="UP000006281"/>
    </source>
</evidence>
<evidence type="ECO:0008006" key="4">
    <source>
        <dbReference type="Google" id="ProtNLM"/>
    </source>
</evidence>
<dbReference type="InterPro" id="IPR011009">
    <property type="entry name" value="Kinase-like_dom_sf"/>
</dbReference>
<sequence>MTERDEERLVRAVRGRVLTEVRDRLAESVPLADEQVPEVLVRTRVGLPAEAWSDIRSAVREIRATFGDGDGRIRVEFDVAADAVEPCDVTCAMPKPRAAEPEPAAQAAPGAPADEAWLLVLGADGLEFHFLLEPGPDRVPLLRPGAGYDGTGLLLPQSLSDVPHGHLVDLSFAGGRVRAHRVPDRADYTVEVDGVELDAAGIGLAESGELRFAARNGSAARTLTYELAGWNDAVPSAGTGADVLDGGQYQTESADPGSPGALWIQPPAPGTKATTRRFPLPTGRSDVPVHDVHVQVLYTTAQHPVTKEPSHIKIYRCATPQHAGYLRRHLATQAGLVRQANAVAGRPGERSWAVAPIHLVAATPPPEVLTARADPAAVRGGAENRLSAWFGVPDQPQPDCFVIVASPLLQPVGWAGHDKLGTAPSGAPLSALSALAAGVDQLHDLGVAHCDVKPQNVCHHLDAAGQSRYVLVDGDAVTRIGGPAAALRFTPGYASAEVIRAAGRFRAPGHDVIDVREHDRFGFVLVVLTALIGIDKVDALLRGPVGKRPVDSVSTVLDTLNAWPAEWSTFKQALVAPLRPNALLDPDWSAKAWLDRLVALRSPAPGPAPTSAGGARVANGSYGNEVTAIRTALRDDRAPAWAEWREELVTRIRAQQQVVARRVYRSWLWSGRAVFAVCLIVLISVVAGEL</sequence>
<dbReference type="KEGG" id="sesp:BN6_49940"/>
<dbReference type="STRING" id="1179773.BN6_49940"/>
<dbReference type="BioCyc" id="SESP1179773:BN6_RS24150-MONOMER"/>
<feature type="transmembrane region" description="Helical" evidence="1">
    <location>
        <begin position="667"/>
        <end position="687"/>
    </location>
</feature>
<name>K0K3U8_SACES</name>
<organism evidence="2 3">
    <name type="scientific">Saccharothrix espanaensis (strain ATCC 51144 / DSM 44229 / JCM 9112 / NBRC 15066 / NRRL 15764)</name>
    <dbReference type="NCBI Taxonomy" id="1179773"/>
    <lineage>
        <taxon>Bacteria</taxon>
        <taxon>Bacillati</taxon>
        <taxon>Actinomycetota</taxon>
        <taxon>Actinomycetes</taxon>
        <taxon>Pseudonocardiales</taxon>
        <taxon>Pseudonocardiaceae</taxon>
        <taxon>Saccharothrix</taxon>
    </lineage>
</organism>
<keyword evidence="1" id="KW-0812">Transmembrane</keyword>
<dbReference type="HOGENOM" id="CLU_398952_0_0_11"/>
<keyword evidence="1" id="KW-1133">Transmembrane helix</keyword>
<evidence type="ECO:0000313" key="2">
    <source>
        <dbReference type="EMBL" id="CCH32262.1"/>
    </source>
</evidence>
<dbReference type="OrthoDB" id="3286496at2"/>
<dbReference type="EMBL" id="HE804045">
    <property type="protein sequence ID" value="CCH32262.1"/>
    <property type="molecule type" value="Genomic_DNA"/>
</dbReference>
<dbReference type="AlphaFoldDB" id="K0K3U8"/>
<protein>
    <recommendedName>
        <fullName evidence="4">Protein kinase domain-containing protein</fullName>
    </recommendedName>
</protein>